<dbReference type="PANTHER" id="PTHR10094">
    <property type="entry name" value="STEROL CARRIER PROTEIN 2 SCP-2 FAMILY PROTEIN"/>
    <property type="match status" value="1"/>
</dbReference>
<comment type="caution">
    <text evidence="2">The sequence shown here is derived from an EMBL/GenBank/DDBJ whole genome shotgun (WGS) entry which is preliminary data.</text>
</comment>
<dbReference type="Pfam" id="PF02036">
    <property type="entry name" value="SCP2"/>
    <property type="match status" value="1"/>
</dbReference>
<dbReference type="GO" id="GO:0005829">
    <property type="term" value="C:cytosol"/>
    <property type="evidence" value="ECO:0007669"/>
    <property type="project" value="TreeGrafter"/>
</dbReference>
<accession>A0A8J8TF97</accession>
<dbReference type="EMBL" id="LVVT01000007">
    <property type="protein sequence ID" value="TQS84141.1"/>
    <property type="molecule type" value="Genomic_DNA"/>
</dbReference>
<dbReference type="AlphaFoldDB" id="A0A8J8TF97"/>
<dbReference type="InterPro" id="IPR003033">
    <property type="entry name" value="SCP2_sterol-bd_dom"/>
</dbReference>
<sequence length="110" mass="12513">MSVEPMIQELIDKFNTKVDSDEKLRDELKGLSKTAFIDLGDEKYNFTLKDEHIQNFSAGEIENPDVTITSDPETFVGVMEGKIKPMKAFALRKVKIKGDISDIMSLRKLF</sequence>
<name>A0A8J8TF97_9ARCH</name>
<feature type="domain" description="SCP2" evidence="1">
    <location>
        <begin position="16"/>
        <end position="110"/>
    </location>
</feature>
<evidence type="ECO:0000259" key="1">
    <source>
        <dbReference type="Pfam" id="PF02036"/>
    </source>
</evidence>
<evidence type="ECO:0000313" key="2">
    <source>
        <dbReference type="EMBL" id="TQS84141.1"/>
    </source>
</evidence>
<dbReference type="PANTHER" id="PTHR10094:SF25">
    <property type="entry name" value="SCP2 STEROL-BINDING DOMAIN-CONTAINING PROTEIN 1"/>
    <property type="match status" value="1"/>
</dbReference>
<reference evidence="2" key="1">
    <citation type="submission" date="2016-03" db="EMBL/GenBank/DDBJ databases">
        <authorList>
            <person name="Borrel G."/>
            <person name="Mccann A."/>
            <person name="O'Toole P.W."/>
        </authorList>
    </citation>
    <scope>NUCLEOTIDE SEQUENCE</scope>
    <source>
        <strain evidence="2">183</strain>
    </source>
</reference>
<dbReference type="Proteomes" id="UP000752814">
    <property type="component" value="Unassembled WGS sequence"/>
</dbReference>
<gene>
    <name evidence="2" type="ORF">A3207_07465</name>
</gene>
<dbReference type="RefSeq" id="WP_400194912.1">
    <property type="nucleotide sequence ID" value="NZ_CAYAYE010000006.1"/>
</dbReference>
<dbReference type="InterPro" id="IPR036527">
    <property type="entry name" value="SCP2_sterol-bd_dom_sf"/>
</dbReference>
<dbReference type="SUPFAM" id="SSF55718">
    <property type="entry name" value="SCP-like"/>
    <property type="match status" value="1"/>
</dbReference>
<organism evidence="2 3">
    <name type="scientific">Candidatus Methanomassiliicoccus intestinalis</name>
    <dbReference type="NCBI Taxonomy" id="1406512"/>
    <lineage>
        <taxon>Archaea</taxon>
        <taxon>Methanobacteriati</taxon>
        <taxon>Thermoplasmatota</taxon>
        <taxon>Thermoplasmata</taxon>
        <taxon>Methanomassiliicoccales</taxon>
        <taxon>Methanomassiliicoccaceae</taxon>
        <taxon>Methanomassiliicoccus</taxon>
    </lineage>
</organism>
<evidence type="ECO:0000313" key="3">
    <source>
        <dbReference type="Proteomes" id="UP000752814"/>
    </source>
</evidence>
<proteinExistence type="predicted"/>
<protein>
    <recommendedName>
        <fullName evidence="1">SCP2 domain-containing protein</fullName>
    </recommendedName>
</protein>
<dbReference type="Gene3D" id="3.30.1050.10">
    <property type="entry name" value="SCP2 sterol-binding domain"/>
    <property type="match status" value="1"/>
</dbReference>